<keyword evidence="6 16" id="KW-0436">Ligase</keyword>
<keyword evidence="5 16" id="KW-0963">Cytoplasm</keyword>
<evidence type="ECO:0000313" key="21">
    <source>
        <dbReference type="EMBL" id="HDD52754.1"/>
    </source>
</evidence>
<comment type="cofactor">
    <cofactor evidence="1">
        <name>Mn(2+)</name>
        <dbReference type="ChEBI" id="CHEBI:29035"/>
    </cofactor>
</comment>
<dbReference type="Gene3D" id="3.30.470.20">
    <property type="entry name" value="ATP-grasp fold, B domain"/>
    <property type="match status" value="1"/>
</dbReference>
<dbReference type="GO" id="GO:0009252">
    <property type="term" value="P:peptidoglycan biosynthetic process"/>
    <property type="evidence" value="ECO:0007669"/>
    <property type="project" value="UniProtKB-UniRule"/>
</dbReference>
<dbReference type="AlphaFoldDB" id="A0A7C0Y624"/>
<dbReference type="PROSITE" id="PS00843">
    <property type="entry name" value="DALA_DALA_LIGASE_1"/>
    <property type="match status" value="1"/>
</dbReference>
<evidence type="ECO:0000256" key="15">
    <source>
        <dbReference type="ARBA" id="ARBA00047614"/>
    </source>
</evidence>
<comment type="pathway">
    <text evidence="16">Cell wall biogenesis; peptidoglycan biosynthesis.</text>
</comment>
<evidence type="ECO:0000256" key="11">
    <source>
        <dbReference type="ARBA" id="ARBA00022960"/>
    </source>
</evidence>
<dbReference type="GO" id="GO:0005524">
    <property type="term" value="F:ATP binding"/>
    <property type="evidence" value="ECO:0007669"/>
    <property type="project" value="UniProtKB-UniRule"/>
</dbReference>
<dbReference type="PIRSF" id="PIRSF039102">
    <property type="entry name" value="Ddl/VanB"/>
    <property type="match status" value="1"/>
</dbReference>
<evidence type="ECO:0000256" key="1">
    <source>
        <dbReference type="ARBA" id="ARBA00001936"/>
    </source>
</evidence>
<feature type="binding site" evidence="18">
    <location>
        <position position="272"/>
    </location>
    <ligand>
        <name>Mg(2+)</name>
        <dbReference type="ChEBI" id="CHEBI:18420"/>
        <label>2</label>
    </ligand>
</feature>
<dbReference type="PANTHER" id="PTHR23132">
    <property type="entry name" value="D-ALANINE--D-ALANINE LIGASE"/>
    <property type="match status" value="1"/>
</dbReference>
<evidence type="ECO:0000256" key="12">
    <source>
        <dbReference type="ARBA" id="ARBA00022984"/>
    </source>
</evidence>
<evidence type="ECO:0000256" key="6">
    <source>
        <dbReference type="ARBA" id="ARBA00022598"/>
    </source>
</evidence>
<comment type="catalytic activity">
    <reaction evidence="15 16">
        <text>2 D-alanine + ATP = D-alanyl-D-alanine + ADP + phosphate + H(+)</text>
        <dbReference type="Rhea" id="RHEA:11224"/>
        <dbReference type="ChEBI" id="CHEBI:15378"/>
        <dbReference type="ChEBI" id="CHEBI:30616"/>
        <dbReference type="ChEBI" id="CHEBI:43474"/>
        <dbReference type="ChEBI" id="CHEBI:57416"/>
        <dbReference type="ChEBI" id="CHEBI:57822"/>
        <dbReference type="ChEBI" id="CHEBI:456216"/>
        <dbReference type="EC" id="6.3.2.4"/>
    </reaction>
</comment>
<evidence type="ECO:0000256" key="3">
    <source>
        <dbReference type="ARBA" id="ARBA00010871"/>
    </source>
</evidence>
<feature type="domain" description="ATP-grasp" evidence="20">
    <location>
        <begin position="105"/>
        <end position="303"/>
    </location>
</feature>
<dbReference type="Pfam" id="PF07478">
    <property type="entry name" value="Dala_Dala_lig_C"/>
    <property type="match status" value="1"/>
</dbReference>
<keyword evidence="10 18" id="KW-0460">Magnesium</keyword>
<proteinExistence type="inferred from homology"/>
<comment type="function">
    <text evidence="16">Cell wall formation.</text>
</comment>
<evidence type="ECO:0000256" key="16">
    <source>
        <dbReference type="HAMAP-Rule" id="MF_00047"/>
    </source>
</evidence>
<dbReference type="PROSITE" id="PS00844">
    <property type="entry name" value="DALA_DALA_LIGASE_2"/>
    <property type="match status" value="1"/>
</dbReference>
<keyword evidence="11 16" id="KW-0133">Cell shape</keyword>
<dbReference type="NCBIfam" id="TIGR01205">
    <property type="entry name" value="D_ala_D_alaTIGR"/>
    <property type="match status" value="1"/>
</dbReference>
<dbReference type="Gene3D" id="3.40.50.20">
    <property type="match status" value="1"/>
</dbReference>
<evidence type="ECO:0000256" key="9">
    <source>
        <dbReference type="ARBA" id="ARBA00022840"/>
    </source>
</evidence>
<dbReference type="InterPro" id="IPR005905">
    <property type="entry name" value="D_ala_D_ala"/>
</dbReference>
<dbReference type="HAMAP" id="MF_00047">
    <property type="entry name" value="Dala_Dala_lig"/>
    <property type="match status" value="1"/>
</dbReference>
<comment type="cofactor">
    <cofactor evidence="18">
        <name>Mg(2+)</name>
        <dbReference type="ChEBI" id="CHEBI:18420"/>
    </cofactor>
    <cofactor evidence="18">
        <name>Mn(2+)</name>
        <dbReference type="ChEBI" id="CHEBI:29035"/>
    </cofactor>
    <text evidence="18">Binds 2 magnesium or manganese ions per subunit.</text>
</comment>
<feature type="binding site" evidence="18">
    <location>
        <position position="270"/>
    </location>
    <ligand>
        <name>Mg(2+)</name>
        <dbReference type="ChEBI" id="CHEBI:18420"/>
        <label>1</label>
    </ligand>
</feature>
<evidence type="ECO:0000256" key="7">
    <source>
        <dbReference type="ARBA" id="ARBA00022723"/>
    </source>
</evidence>
<dbReference type="NCBIfam" id="NF002378">
    <property type="entry name" value="PRK01372.1"/>
    <property type="match status" value="1"/>
</dbReference>
<comment type="similarity">
    <text evidence="3 16">Belongs to the D-alanine--D-alanine ligase family.</text>
</comment>
<dbReference type="GO" id="GO:0008360">
    <property type="term" value="P:regulation of cell shape"/>
    <property type="evidence" value="ECO:0007669"/>
    <property type="project" value="UniProtKB-KW"/>
</dbReference>
<feature type="active site" evidence="17">
    <location>
        <position position="281"/>
    </location>
</feature>
<reference evidence="21" key="1">
    <citation type="journal article" date="2020" name="mSystems">
        <title>Genome- and Community-Level Interaction Insights into Carbon Utilization and Element Cycling Functions of Hydrothermarchaeota in Hydrothermal Sediment.</title>
        <authorList>
            <person name="Zhou Z."/>
            <person name="Liu Y."/>
            <person name="Xu W."/>
            <person name="Pan J."/>
            <person name="Luo Z.H."/>
            <person name="Li M."/>
        </authorList>
    </citation>
    <scope>NUCLEOTIDE SEQUENCE [LARGE SCALE GENOMIC DNA]</scope>
    <source>
        <strain evidence="21">HyVt-115</strain>
    </source>
</reference>
<feature type="active site" evidence="17">
    <location>
        <position position="16"/>
    </location>
</feature>
<dbReference type="Pfam" id="PF01820">
    <property type="entry name" value="Dala_Dala_lig_N"/>
    <property type="match status" value="1"/>
</dbReference>
<evidence type="ECO:0000256" key="18">
    <source>
        <dbReference type="PIRSR" id="PIRSR039102-3"/>
    </source>
</evidence>
<dbReference type="UniPathway" id="UPA00219"/>
<keyword evidence="9 19" id="KW-0067">ATP-binding</keyword>
<evidence type="ECO:0000256" key="10">
    <source>
        <dbReference type="ARBA" id="ARBA00022842"/>
    </source>
</evidence>
<dbReference type="GO" id="GO:0005737">
    <property type="term" value="C:cytoplasm"/>
    <property type="evidence" value="ECO:0007669"/>
    <property type="project" value="UniProtKB-SubCell"/>
</dbReference>
<sequence length="308" mass="33479">MEKMRIALLLGGPSSEREVSLKTGGAVASALRKKGLDVVELDVGKDLSKLVEDLKRVEPQVVFIALHGAFGEDGVIQGVLEYLGLSYTGSGVLASALAMDKLASKRLFSYHGIPVPRYTIFRREGLTLPGEVPLEELSYPLVVKPAAEGSTIGVSIVDKEEVLEAALRKAYKYGDTVLVEEYIEGREITVGILGDEPLPVIEIIPETGFYDYRAKYTPGLTRYEVPAKLPRDMALMVQDMALLAHRALGCKDVSRVDFRLSEDGTPYVLEVNTIPGMTETSLLPKAAAAAGISFEELVLRILESALKK</sequence>
<evidence type="ECO:0000256" key="2">
    <source>
        <dbReference type="ARBA" id="ARBA00004496"/>
    </source>
</evidence>
<dbReference type="GO" id="GO:0071555">
    <property type="term" value="P:cell wall organization"/>
    <property type="evidence" value="ECO:0007669"/>
    <property type="project" value="UniProtKB-KW"/>
</dbReference>
<dbReference type="InterPro" id="IPR011761">
    <property type="entry name" value="ATP-grasp"/>
</dbReference>
<keyword evidence="13 18" id="KW-0464">Manganese</keyword>
<dbReference type="EMBL" id="DQWS01000062">
    <property type="protein sequence ID" value="HDD52754.1"/>
    <property type="molecule type" value="Genomic_DNA"/>
</dbReference>
<dbReference type="SUPFAM" id="SSF52440">
    <property type="entry name" value="PreATP-grasp domain"/>
    <property type="match status" value="1"/>
</dbReference>
<organism evidence="21">
    <name type="scientific">Thermosulfidibacter takaii</name>
    <dbReference type="NCBI Taxonomy" id="412593"/>
    <lineage>
        <taxon>Bacteria</taxon>
        <taxon>Pseudomonadati</taxon>
        <taxon>Thermosulfidibacterota</taxon>
        <taxon>Thermosulfidibacteria</taxon>
        <taxon>Thermosulfidibacterales</taxon>
        <taxon>Thermosulfidibacteraceae</taxon>
    </lineage>
</organism>
<evidence type="ECO:0000256" key="14">
    <source>
        <dbReference type="ARBA" id="ARBA00023316"/>
    </source>
</evidence>
<gene>
    <name evidence="16" type="primary">ddl</name>
    <name evidence="21" type="ORF">ENF32_01630</name>
</gene>
<comment type="subcellular location">
    <subcellularLocation>
        <location evidence="2 16">Cytoplasm</location>
    </subcellularLocation>
</comment>
<feature type="active site" evidence="17">
    <location>
        <position position="150"/>
    </location>
</feature>
<feature type="binding site" evidence="18">
    <location>
        <position position="257"/>
    </location>
    <ligand>
        <name>Mg(2+)</name>
        <dbReference type="ChEBI" id="CHEBI:18420"/>
        <label>1</label>
    </ligand>
</feature>
<dbReference type="InterPro" id="IPR011127">
    <property type="entry name" value="Dala_Dala_lig_N"/>
</dbReference>
<evidence type="ECO:0000256" key="5">
    <source>
        <dbReference type="ARBA" id="ARBA00022490"/>
    </source>
</evidence>
<dbReference type="InterPro" id="IPR013815">
    <property type="entry name" value="ATP_grasp_subdomain_1"/>
</dbReference>
<dbReference type="Gene3D" id="3.30.1490.20">
    <property type="entry name" value="ATP-grasp fold, A domain"/>
    <property type="match status" value="1"/>
</dbReference>
<dbReference type="PANTHER" id="PTHR23132:SF23">
    <property type="entry name" value="D-ALANINE--D-ALANINE LIGASE B"/>
    <property type="match status" value="1"/>
</dbReference>
<evidence type="ECO:0000259" key="20">
    <source>
        <dbReference type="PROSITE" id="PS50975"/>
    </source>
</evidence>
<dbReference type="InterPro" id="IPR016185">
    <property type="entry name" value="PreATP-grasp_dom_sf"/>
</dbReference>
<evidence type="ECO:0000256" key="8">
    <source>
        <dbReference type="ARBA" id="ARBA00022741"/>
    </source>
</evidence>
<dbReference type="SUPFAM" id="SSF56059">
    <property type="entry name" value="Glutathione synthetase ATP-binding domain-like"/>
    <property type="match status" value="1"/>
</dbReference>
<dbReference type="FunFam" id="3.30.470.20:FF:000008">
    <property type="entry name" value="D-alanine--D-alanine ligase"/>
    <property type="match status" value="1"/>
</dbReference>
<evidence type="ECO:0000256" key="19">
    <source>
        <dbReference type="PROSITE-ProRule" id="PRU00409"/>
    </source>
</evidence>
<dbReference type="InterPro" id="IPR000291">
    <property type="entry name" value="D-Ala_lig_Van_CS"/>
</dbReference>
<name>A0A7C0Y624_9BACT</name>
<dbReference type="GO" id="GO:0046872">
    <property type="term" value="F:metal ion binding"/>
    <property type="evidence" value="ECO:0007669"/>
    <property type="project" value="UniProtKB-KW"/>
</dbReference>
<accession>A0A7C0Y624</accession>
<feature type="binding site" evidence="18">
    <location>
        <position position="270"/>
    </location>
    <ligand>
        <name>Mg(2+)</name>
        <dbReference type="ChEBI" id="CHEBI:18420"/>
        <label>2</label>
    </ligand>
</feature>
<evidence type="ECO:0000256" key="17">
    <source>
        <dbReference type="PIRSR" id="PIRSR039102-1"/>
    </source>
</evidence>
<dbReference type="SMART" id="SM01209">
    <property type="entry name" value="GARS_A"/>
    <property type="match status" value="1"/>
</dbReference>
<dbReference type="Proteomes" id="UP000885690">
    <property type="component" value="Unassembled WGS sequence"/>
</dbReference>
<keyword evidence="12 16" id="KW-0573">Peptidoglycan synthesis</keyword>
<protein>
    <recommendedName>
        <fullName evidence="4 16">D-alanine--D-alanine ligase</fullName>
        <ecNumber evidence="4 16">6.3.2.4</ecNumber>
    </recommendedName>
    <alternativeName>
        <fullName evidence="16">D-Ala-D-Ala ligase</fullName>
    </alternativeName>
    <alternativeName>
        <fullName evidence="16">D-alanylalanine synthetase</fullName>
    </alternativeName>
</protein>
<keyword evidence="14 16" id="KW-0961">Cell wall biogenesis/degradation</keyword>
<comment type="caution">
    <text evidence="21">The sequence shown here is derived from an EMBL/GenBank/DDBJ whole genome shotgun (WGS) entry which is preliminary data.</text>
</comment>
<dbReference type="EC" id="6.3.2.4" evidence="4 16"/>
<dbReference type="InterPro" id="IPR011095">
    <property type="entry name" value="Dala_Dala_lig_C"/>
</dbReference>
<keyword evidence="8 19" id="KW-0547">Nucleotide-binding</keyword>
<dbReference type="GO" id="GO:0008716">
    <property type="term" value="F:D-alanine-D-alanine ligase activity"/>
    <property type="evidence" value="ECO:0007669"/>
    <property type="project" value="UniProtKB-UniRule"/>
</dbReference>
<evidence type="ECO:0000256" key="4">
    <source>
        <dbReference type="ARBA" id="ARBA00012216"/>
    </source>
</evidence>
<keyword evidence="7 18" id="KW-0479">Metal-binding</keyword>
<dbReference type="PROSITE" id="PS50975">
    <property type="entry name" value="ATP_GRASP"/>
    <property type="match status" value="1"/>
</dbReference>
<evidence type="ECO:0000256" key="13">
    <source>
        <dbReference type="ARBA" id="ARBA00023211"/>
    </source>
</evidence>